<keyword evidence="5 10" id="KW-0566">Pantothenate biosynthesis</keyword>
<comment type="pathway">
    <text evidence="1 10">Cofactor biosynthesis; (R)-pantothenate biosynthesis; (R)-pantoate from 3-methyl-2-oxobutanoate: step 2/2.</text>
</comment>
<keyword evidence="7 10" id="KW-0560">Oxidoreductase</keyword>
<dbReference type="Pfam" id="PF08546">
    <property type="entry name" value="ApbA_C"/>
    <property type="match status" value="1"/>
</dbReference>
<dbReference type="eggNOG" id="COG1893">
    <property type="taxonomic scope" value="Bacteria"/>
</dbReference>
<evidence type="ECO:0000256" key="9">
    <source>
        <dbReference type="ARBA" id="ARBA00048793"/>
    </source>
</evidence>
<evidence type="ECO:0000313" key="14">
    <source>
        <dbReference type="Proteomes" id="UP000000562"/>
    </source>
</evidence>
<dbReference type="STRING" id="36870.gene:10368634"/>
<evidence type="ECO:0000256" key="7">
    <source>
        <dbReference type="ARBA" id="ARBA00023002"/>
    </source>
</evidence>
<dbReference type="AlphaFoldDB" id="Q8D355"/>
<reference evidence="13 14" key="1">
    <citation type="journal article" date="2002" name="Nat. Genet.">
        <title>Genome sequence of the endocellular obligate symbiont of tsetse flies, Wigglesworthia glossinidia.</title>
        <authorList>
            <person name="Akman L."/>
            <person name="Yamashita A."/>
            <person name="Watanabe H."/>
            <person name="Oshima K."/>
            <person name="Shiba T."/>
            <person name="Hattori M."/>
            <person name="Aksoy S."/>
        </authorList>
    </citation>
    <scope>NUCLEOTIDE SEQUENCE [LARGE SCALE GENOMIC DNA]</scope>
</reference>
<evidence type="ECO:0000259" key="11">
    <source>
        <dbReference type="Pfam" id="PF02558"/>
    </source>
</evidence>
<keyword evidence="6 10" id="KW-0521">NADP</keyword>
<dbReference type="InterPro" id="IPR003710">
    <property type="entry name" value="ApbA"/>
</dbReference>
<dbReference type="HOGENOM" id="CLU_031468_0_1_6"/>
<dbReference type="GO" id="GO:0005737">
    <property type="term" value="C:cytoplasm"/>
    <property type="evidence" value="ECO:0007669"/>
    <property type="project" value="TreeGrafter"/>
</dbReference>
<evidence type="ECO:0000256" key="5">
    <source>
        <dbReference type="ARBA" id="ARBA00022655"/>
    </source>
</evidence>
<dbReference type="EC" id="1.1.1.169" evidence="3 10"/>
<accession>Q8D355</accession>
<evidence type="ECO:0000256" key="1">
    <source>
        <dbReference type="ARBA" id="ARBA00004994"/>
    </source>
</evidence>
<dbReference type="InterPro" id="IPR036291">
    <property type="entry name" value="NAD(P)-bd_dom_sf"/>
</dbReference>
<evidence type="ECO:0000256" key="6">
    <source>
        <dbReference type="ARBA" id="ARBA00022857"/>
    </source>
</evidence>
<evidence type="ECO:0000313" key="13">
    <source>
        <dbReference type="EMBL" id="BAC24292.1"/>
    </source>
</evidence>
<dbReference type="Pfam" id="PF02558">
    <property type="entry name" value="ApbA"/>
    <property type="match status" value="1"/>
</dbReference>
<evidence type="ECO:0000256" key="4">
    <source>
        <dbReference type="ARBA" id="ARBA00019465"/>
    </source>
</evidence>
<dbReference type="UniPathway" id="UPA00028">
    <property type="reaction ID" value="UER00004"/>
</dbReference>
<dbReference type="InterPro" id="IPR013332">
    <property type="entry name" value="KPR_N"/>
</dbReference>
<feature type="domain" description="Ketopantoate reductase N-terminal" evidence="11">
    <location>
        <begin position="6"/>
        <end position="146"/>
    </location>
</feature>
<comment type="similarity">
    <text evidence="2 10">Belongs to the ketopantoate reductase family.</text>
</comment>
<dbReference type="InterPro" id="IPR013328">
    <property type="entry name" value="6PGD_dom2"/>
</dbReference>
<dbReference type="Gene3D" id="1.10.1040.10">
    <property type="entry name" value="N-(1-d-carboxylethyl)-l-norvaline Dehydrogenase, domain 2"/>
    <property type="match status" value="1"/>
</dbReference>
<dbReference type="SUPFAM" id="SSF51735">
    <property type="entry name" value="NAD(P)-binding Rossmann-fold domains"/>
    <property type="match status" value="1"/>
</dbReference>
<evidence type="ECO:0000256" key="8">
    <source>
        <dbReference type="ARBA" id="ARBA00032024"/>
    </source>
</evidence>
<evidence type="ECO:0000256" key="2">
    <source>
        <dbReference type="ARBA" id="ARBA00007870"/>
    </source>
</evidence>
<dbReference type="SUPFAM" id="SSF48179">
    <property type="entry name" value="6-phosphogluconate dehydrogenase C-terminal domain-like"/>
    <property type="match status" value="1"/>
</dbReference>
<dbReference type="InterPro" id="IPR013752">
    <property type="entry name" value="KPA_reductase"/>
</dbReference>
<dbReference type="Proteomes" id="UP000000562">
    <property type="component" value="Chromosome"/>
</dbReference>
<evidence type="ECO:0000259" key="12">
    <source>
        <dbReference type="Pfam" id="PF08546"/>
    </source>
</evidence>
<dbReference type="EMBL" id="BA000021">
    <property type="protein sequence ID" value="BAC24292.1"/>
    <property type="molecule type" value="Genomic_DNA"/>
</dbReference>
<comment type="function">
    <text evidence="10">Catalyzes the NADPH-dependent reduction of ketopantoate into pantoic acid.</text>
</comment>
<dbReference type="Gene3D" id="3.40.50.720">
    <property type="entry name" value="NAD(P)-binding Rossmann-like Domain"/>
    <property type="match status" value="1"/>
</dbReference>
<protein>
    <recommendedName>
        <fullName evidence="4 10">2-dehydropantoate 2-reductase</fullName>
        <ecNumber evidence="3 10">1.1.1.169</ecNumber>
    </recommendedName>
    <alternativeName>
        <fullName evidence="8 10">Ketopantoate reductase</fullName>
    </alternativeName>
</protein>
<dbReference type="GO" id="GO:0015940">
    <property type="term" value="P:pantothenate biosynthetic process"/>
    <property type="evidence" value="ECO:0007669"/>
    <property type="project" value="UniProtKB-UniPathway"/>
</dbReference>
<sequence length="300" mass="35130">MDYMKITVLGCGVIGKIWISYFLKKKYQVKGWLRFKKNFFDFNIISSSKNKFSYQASCNDILHLRDTDILLVTLKSFQSIKVIKKFLPNLKLNCAIVIINNGIIEYKKLKDIKQPLFLGITTHAGYSINKNVYHVFYGETYIGPGNKSQYFSITTINILNQVLPRVIWKKNIFYFIWIKLSINCIINPLSVFYNCKNGNLLKHKHKILILCNEVSCLMKKKGYSINKNNLYNHILYVIFSTKDNFSSMLQDIKNLKRSEIDQINGVIINESKNFNINVPLNKRLFNFVKNKERSLIKVYD</sequence>
<keyword evidence="14" id="KW-1185">Reference proteome</keyword>
<evidence type="ECO:0000256" key="3">
    <source>
        <dbReference type="ARBA" id="ARBA00013014"/>
    </source>
</evidence>
<dbReference type="InterPro" id="IPR008927">
    <property type="entry name" value="6-PGluconate_DH-like_C_sf"/>
</dbReference>
<dbReference type="PANTHER" id="PTHR43765:SF2">
    <property type="entry name" value="2-DEHYDROPANTOATE 2-REDUCTASE"/>
    <property type="match status" value="1"/>
</dbReference>
<gene>
    <name evidence="13" type="primary">apbA</name>
</gene>
<dbReference type="GO" id="GO:0050661">
    <property type="term" value="F:NADP binding"/>
    <property type="evidence" value="ECO:0007669"/>
    <property type="project" value="TreeGrafter"/>
</dbReference>
<dbReference type="PANTHER" id="PTHR43765">
    <property type="entry name" value="2-DEHYDROPANTOATE 2-REDUCTASE-RELATED"/>
    <property type="match status" value="1"/>
</dbReference>
<dbReference type="InterPro" id="IPR050838">
    <property type="entry name" value="Ketopantoate_reductase"/>
</dbReference>
<evidence type="ECO:0000256" key="10">
    <source>
        <dbReference type="RuleBase" id="RU362068"/>
    </source>
</evidence>
<proteinExistence type="inferred from homology"/>
<dbReference type="NCBIfam" id="TIGR00745">
    <property type="entry name" value="apbA_panE"/>
    <property type="match status" value="1"/>
</dbReference>
<dbReference type="KEGG" id="wbr:apbA"/>
<dbReference type="GO" id="GO:0008677">
    <property type="term" value="F:2-dehydropantoate 2-reductase activity"/>
    <property type="evidence" value="ECO:0007669"/>
    <property type="project" value="UniProtKB-EC"/>
</dbReference>
<comment type="catalytic activity">
    <reaction evidence="9 10">
        <text>(R)-pantoate + NADP(+) = 2-dehydropantoate + NADPH + H(+)</text>
        <dbReference type="Rhea" id="RHEA:16233"/>
        <dbReference type="ChEBI" id="CHEBI:11561"/>
        <dbReference type="ChEBI" id="CHEBI:15378"/>
        <dbReference type="ChEBI" id="CHEBI:15980"/>
        <dbReference type="ChEBI" id="CHEBI:57783"/>
        <dbReference type="ChEBI" id="CHEBI:58349"/>
        <dbReference type="EC" id="1.1.1.169"/>
    </reaction>
</comment>
<organism evidence="13 14">
    <name type="scientific">Wigglesworthia glossinidia brevipalpis</name>
    <dbReference type="NCBI Taxonomy" id="36870"/>
    <lineage>
        <taxon>Bacteria</taxon>
        <taxon>Pseudomonadati</taxon>
        <taxon>Pseudomonadota</taxon>
        <taxon>Gammaproteobacteria</taxon>
        <taxon>Enterobacterales</taxon>
        <taxon>Erwiniaceae</taxon>
        <taxon>Wigglesworthia</taxon>
    </lineage>
</organism>
<feature type="domain" description="Ketopantoate reductase C-terminal" evidence="12">
    <location>
        <begin position="174"/>
        <end position="292"/>
    </location>
</feature>
<name>Q8D355_WIGBR</name>
<dbReference type="OrthoDB" id="6530772at2"/>